<protein>
    <submittedName>
        <fullName evidence="6">Malonate decarboxylase holo-ACP synthase</fullName>
    </submittedName>
</protein>
<feature type="domain" description="Phosphoribosyl-dephospho-CoA transferase MdcG N-terminal" evidence="5">
    <location>
        <begin position="5"/>
        <end position="124"/>
    </location>
</feature>
<organism evidence="6 7">
    <name type="scientific">Massilia forsythiae</name>
    <dbReference type="NCBI Taxonomy" id="2728020"/>
    <lineage>
        <taxon>Bacteria</taxon>
        <taxon>Pseudomonadati</taxon>
        <taxon>Pseudomonadota</taxon>
        <taxon>Betaproteobacteria</taxon>
        <taxon>Burkholderiales</taxon>
        <taxon>Oxalobacteraceae</taxon>
        <taxon>Telluria group</taxon>
        <taxon>Massilia</taxon>
    </lineage>
</organism>
<keyword evidence="1" id="KW-0808">Transferase</keyword>
<proteinExistence type="predicted"/>
<dbReference type="NCBIfam" id="NF002332">
    <property type="entry name" value="PRK01293.1"/>
    <property type="match status" value="1"/>
</dbReference>
<evidence type="ECO:0000313" key="6">
    <source>
        <dbReference type="EMBL" id="QJE03502.1"/>
    </source>
</evidence>
<dbReference type="InterPro" id="IPR049180">
    <property type="entry name" value="MdcG_C"/>
</dbReference>
<evidence type="ECO:0000259" key="4">
    <source>
        <dbReference type="Pfam" id="PF10620"/>
    </source>
</evidence>
<dbReference type="KEGG" id="mfy:HH212_20625"/>
<evidence type="ECO:0000256" key="2">
    <source>
        <dbReference type="ARBA" id="ARBA00022695"/>
    </source>
</evidence>
<reference evidence="6 7" key="1">
    <citation type="submission" date="2020-04" db="EMBL/GenBank/DDBJ databases">
        <title>Genome sequencing of novel species.</title>
        <authorList>
            <person name="Heo J."/>
            <person name="Kim S.-J."/>
            <person name="Kim J.-S."/>
            <person name="Hong S.-B."/>
            <person name="Kwon S.-W."/>
        </authorList>
    </citation>
    <scope>NUCLEOTIDE SEQUENCE [LARGE SCALE GENOMIC DNA]</scope>
    <source>
        <strain evidence="6 7">GN2-R2</strain>
    </source>
</reference>
<evidence type="ECO:0000259" key="5">
    <source>
        <dbReference type="Pfam" id="PF20866"/>
    </source>
</evidence>
<feature type="domain" description="Phosphoribosyl-dephospho-CoA transferase MdcG C-terminal" evidence="4">
    <location>
        <begin position="143"/>
        <end position="255"/>
    </location>
</feature>
<keyword evidence="7" id="KW-1185">Reference proteome</keyword>
<evidence type="ECO:0000256" key="3">
    <source>
        <dbReference type="SAM" id="MobiDB-lite"/>
    </source>
</evidence>
<dbReference type="Pfam" id="PF10620">
    <property type="entry name" value="MdcG"/>
    <property type="match status" value="1"/>
</dbReference>
<gene>
    <name evidence="6" type="ORF">HH212_20625</name>
</gene>
<dbReference type="EMBL" id="CP051685">
    <property type="protein sequence ID" value="QJE03502.1"/>
    <property type="molecule type" value="Genomic_DNA"/>
</dbReference>
<dbReference type="Proteomes" id="UP000502415">
    <property type="component" value="Chromosome"/>
</dbReference>
<dbReference type="AlphaFoldDB" id="A0A7Z2W2Z3"/>
<dbReference type="Pfam" id="PF20866">
    <property type="entry name" value="MdcG_N"/>
    <property type="match status" value="1"/>
</dbReference>
<dbReference type="NCBIfam" id="TIGR03135">
    <property type="entry name" value="malonate_mdcG"/>
    <property type="match status" value="1"/>
</dbReference>
<dbReference type="InterPro" id="IPR017557">
    <property type="entry name" value="Holo-ACP_synthase"/>
</dbReference>
<evidence type="ECO:0000313" key="7">
    <source>
        <dbReference type="Proteomes" id="UP000502415"/>
    </source>
</evidence>
<dbReference type="InterPro" id="IPR048903">
    <property type="entry name" value="MdcG_N"/>
</dbReference>
<evidence type="ECO:0000256" key="1">
    <source>
        <dbReference type="ARBA" id="ARBA00022679"/>
    </source>
</evidence>
<keyword evidence="2" id="KW-0548">Nucleotidyltransferase</keyword>
<feature type="region of interest" description="Disordered" evidence="3">
    <location>
        <begin position="41"/>
        <end position="60"/>
    </location>
</feature>
<sequence>MAAPRPHDLLWLARAGGFTAAASCRAGWSVRGAVGGTAGETAAGDPAAGAPDNGAADAGAAAGAGAASDLPSWLDTRWLMRTPLVVRRAPAPPGRVAAGARGLQRSQRCAGLADLGALARRVTPEQLAAGLRGPGDGRPRQAAEGLPCIAALLLLAPRLDALGLAWGPAGGAGFWLATGLPVLRSGSDLDLLVRAPAAPPAATLAALAKLADAAPCRLDIQVDTGHGGFALAELVRGAGRVLLKTARGPLLLADPWAWADDGGAMDAA</sequence>
<accession>A0A7Z2W2Z3</accession>
<name>A0A7Z2W2Z3_9BURK</name>
<dbReference type="GO" id="GO:0016779">
    <property type="term" value="F:nucleotidyltransferase activity"/>
    <property type="evidence" value="ECO:0007669"/>
    <property type="project" value="UniProtKB-KW"/>
</dbReference>